<dbReference type="Gene3D" id="3.50.50.60">
    <property type="entry name" value="FAD/NAD(P)-binding domain"/>
    <property type="match status" value="2"/>
</dbReference>
<dbReference type="Proteomes" id="UP000507470">
    <property type="component" value="Unassembled WGS sequence"/>
</dbReference>
<organism evidence="3 4">
    <name type="scientific">Mytilus coruscus</name>
    <name type="common">Sea mussel</name>
    <dbReference type="NCBI Taxonomy" id="42192"/>
    <lineage>
        <taxon>Eukaryota</taxon>
        <taxon>Metazoa</taxon>
        <taxon>Spiralia</taxon>
        <taxon>Lophotrochozoa</taxon>
        <taxon>Mollusca</taxon>
        <taxon>Bivalvia</taxon>
        <taxon>Autobranchia</taxon>
        <taxon>Pteriomorphia</taxon>
        <taxon>Mytilida</taxon>
        <taxon>Mytiloidea</taxon>
        <taxon>Mytilidae</taxon>
        <taxon>Mytilinae</taxon>
        <taxon>Mytilus</taxon>
    </lineage>
</organism>
<dbReference type="Pfam" id="PF01593">
    <property type="entry name" value="Amino_oxidase"/>
    <property type="match status" value="2"/>
</dbReference>
<feature type="chain" id="PRO_5026822377" evidence="1">
    <location>
        <begin position="21"/>
        <end position="986"/>
    </location>
</feature>
<gene>
    <name evidence="3" type="ORF">MCOR_13364</name>
</gene>
<dbReference type="EC" id="1.4.3.2" evidence="3"/>
<dbReference type="InterPro" id="IPR002937">
    <property type="entry name" value="Amino_oxidase"/>
</dbReference>
<dbReference type="InterPro" id="IPR050281">
    <property type="entry name" value="Flavin_monoamine_oxidase"/>
</dbReference>
<evidence type="ECO:0000259" key="2">
    <source>
        <dbReference type="Pfam" id="PF01593"/>
    </source>
</evidence>
<dbReference type="OrthoDB" id="5977782at2759"/>
<dbReference type="Pfam" id="PF13450">
    <property type="entry name" value="NAD_binding_8"/>
    <property type="match status" value="1"/>
</dbReference>
<keyword evidence="1" id="KW-0732">Signal</keyword>
<feature type="domain" description="Amine oxidase" evidence="2">
    <location>
        <begin position="42"/>
        <end position="501"/>
    </location>
</feature>
<dbReference type="EMBL" id="CACVKT020002232">
    <property type="protein sequence ID" value="CAC5376875.1"/>
    <property type="molecule type" value="Genomic_DNA"/>
</dbReference>
<evidence type="ECO:0000313" key="4">
    <source>
        <dbReference type="Proteomes" id="UP000507470"/>
    </source>
</evidence>
<dbReference type="GO" id="GO:0001716">
    <property type="term" value="F:L-amino-acid oxidase activity"/>
    <property type="evidence" value="ECO:0007669"/>
    <property type="project" value="UniProtKB-EC"/>
</dbReference>
<dbReference type="AlphaFoldDB" id="A0A6J8AZL5"/>
<proteinExistence type="predicted"/>
<dbReference type="SUPFAM" id="SSF51905">
    <property type="entry name" value="FAD/NAD(P)-binding domain"/>
    <property type="match status" value="2"/>
</dbReference>
<dbReference type="PANTHER" id="PTHR10742:SF410">
    <property type="entry name" value="LYSINE-SPECIFIC HISTONE DEMETHYLASE 2"/>
    <property type="match status" value="1"/>
</dbReference>
<evidence type="ECO:0000313" key="3">
    <source>
        <dbReference type="EMBL" id="CAC5376875.1"/>
    </source>
</evidence>
<dbReference type="InterPro" id="IPR036188">
    <property type="entry name" value="FAD/NAD-bd_sf"/>
</dbReference>
<accession>A0A6J8AZL5</accession>
<reference evidence="3 4" key="1">
    <citation type="submission" date="2020-06" db="EMBL/GenBank/DDBJ databases">
        <authorList>
            <person name="Li R."/>
            <person name="Bekaert M."/>
        </authorList>
    </citation>
    <scope>NUCLEOTIDE SEQUENCE [LARGE SCALE GENOMIC DNA]</scope>
    <source>
        <strain evidence="4">wild</strain>
    </source>
</reference>
<keyword evidence="3" id="KW-0560">Oxidoreductase</keyword>
<feature type="signal peptide" evidence="1">
    <location>
        <begin position="1"/>
        <end position="20"/>
    </location>
</feature>
<sequence>MSAWKTVCIIVFIFVVVIEAKVKRRRYSSKSCDDVAIIGAGIAGTYAGWRLRKLNKRITMYEYSNRVGGRCYTMRFPDIPDINVELGAMRFTATSHKLLYDTIRELGLPVQKFVLGGGASGDTTVHVRGVHLRYKDLGGTGTPYNLHPNERKPVSQLKWEMFQNYTDVLTTTVPEDAKQFYIKDVDGLEMYKQSINSLYHKFLSSEAQNYIRDTTSFLDLGVSASAEVMTSPPSQEENEVSTVTTGFGSIPEKLLETFLRASRRHNIKLNHHLKAIKKMRNGYYNLYFEPTITKNGRTTIIKKKNLIKKCAKKVILAVNRLSLEKLNWKGLYQPHIREYITKAVKDVSAGKFFLAYNFPWWRRSPVYSDYAISDTPLKQTYDFGTSKANPTKSILLPMYNDGDIPYWNELIEREHGNINNSDAVFSVGKEIVKVAERYLSAIYRLPLKDIPPPINGIISYWQNYPYGGAWQLWMPGYIWPDVERQMTKPSKKDDVFVAVNAFSSRSFSFDSNSALQVVELVMPYFGLKKTKVKRRLYSSKSCDDVAIIGAGIAGTYAGWRLRKLNKRITMYEYSNRVHVSWSPSGVHLRYKDLGGTGTPYNLHPNERKPVSQLKWEMLRNYTDVLTTTVPEDAKPFQIKDVDGLEMYKQSINSLYHKFLSSEAQNYIRDTTSFLDLGVSASAEVMTSPPSQEENEVSTVTTGFGSIPEKLLETFLRASRRHNIKLNHHLKAIKKMRNDNYNLYFEPTITRNERTSIIKKKPLIKKCAKKVILAVNRLSLEKLNWKGLYQPHIREYITKAVKDVSAGKFFLAYSFPWWRRSPVYSDYAISDTPLKQTYDFGTSKANPTKSILLPMYNDGDIPYWNELIEREHGNINSDNVFSVGKEIVKVTERYLSAIYRLPLTDIPPPINGIISYWQNYPYGGAWQLWMPGYIWPDVERQMTKPSKKDDVFVAVNAFSSRSLSYESNSALQVVELVMPYFGLKSKE</sequence>
<feature type="domain" description="Amine oxidase" evidence="2">
    <location>
        <begin position="690"/>
        <end position="953"/>
    </location>
</feature>
<protein>
    <submittedName>
        <fullName evidence="3">IL4I1</fullName>
        <ecNumber evidence="3">1.4.3.2</ecNumber>
    </submittedName>
</protein>
<name>A0A6J8AZL5_MYTCO</name>
<keyword evidence="4" id="KW-1185">Reference proteome</keyword>
<evidence type="ECO:0000256" key="1">
    <source>
        <dbReference type="SAM" id="SignalP"/>
    </source>
</evidence>
<dbReference type="PANTHER" id="PTHR10742">
    <property type="entry name" value="FLAVIN MONOAMINE OXIDASE"/>
    <property type="match status" value="1"/>
</dbReference>